<evidence type="ECO:0000313" key="4">
    <source>
        <dbReference type="Proteomes" id="UP000215145"/>
    </source>
</evidence>
<keyword evidence="1" id="KW-1133">Transmembrane helix</keyword>
<feature type="transmembrane region" description="Helical" evidence="1">
    <location>
        <begin position="119"/>
        <end position="138"/>
    </location>
</feature>
<comment type="caution">
    <text evidence="3">The sequence shown here is derived from an EMBL/GenBank/DDBJ whole genome shotgun (WGS) entry which is preliminary data.</text>
</comment>
<dbReference type="OrthoDB" id="2659829at2"/>
<dbReference type="NCBIfam" id="NF037970">
    <property type="entry name" value="vanZ_1"/>
    <property type="match status" value="1"/>
</dbReference>
<reference evidence="3 4" key="1">
    <citation type="submission" date="2017-07" db="EMBL/GenBank/DDBJ databases">
        <title>Paenibacillus herberti R33 genome sequencing and assembly.</title>
        <authorList>
            <person name="Su W."/>
        </authorList>
    </citation>
    <scope>NUCLEOTIDE SEQUENCE [LARGE SCALE GENOMIC DNA]</scope>
    <source>
        <strain evidence="3 4">R33</strain>
    </source>
</reference>
<sequence>MEMKHLKLTAVLLWAGLLLMLTGTESLKQLLLYKELAFTFDPSPDFREFFRWADIQHIHSEWVLVKLGHFAGFAVLDLLLMFWLGRKLPALALSFLFALGTEVLQLFQNRDGRLYDVMIDTAGAFSAALLFICLHYILSKKRVSLPVSNGK</sequence>
<dbReference type="AlphaFoldDB" id="A0A229P1F4"/>
<dbReference type="InterPro" id="IPR006976">
    <property type="entry name" value="VanZ-like"/>
</dbReference>
<evidence type="ECO:0000259" key="2">
    <source>
        <dbReference type="Pfam" id="PF04892"/>
    </source>
</evidence>
<dbReference type="RefSeq" id="WP_089522866.1">
    <property type="nucleotide sequence ID" value="NZ_NMUQ01000001.1"/>
</dbReference>
<keyword evidence="1" id="KW-0812">Transmembrane</keyword>
<feature type="domain" description="VanZ-like" evidence="2">
    <location>
        <begin position="36"/>
        <end position="134"/>
    </location>
</feature>
<keyword evidence="4" id="KW-1185">Reference proteome</keyword>
<gene>
    <name evidence="3" type="ORF">CGZ75_03375</name>
</gene>
<organism evidence="3 4">
    <name type="scientific">Paenibacillus herberti</name>
    <dbReference type="NCBI Taxonomy" id="1619309"/>
    <lineage>
        <taxon>Bacteria</taxon>
        <taxon>Bacillati</taxon>
        <taxon>Bacillota</taxon>
        <taxon>Bacilli</taxon>
        <taxon>Bacillales</taxon>
        <taxon>Paenibacillaceae</taxon>
        <taxon>Paenibacillus</taxon>
    </lineage>
</organism>
<proteinExistence type="predicted"/>
<dbReference type="EMBL" id="NMUQ01000001">
    <property type="protein sequence ID" value="OXM15774.1"/>
    <property type="molecule type" value="Genomic_DNA"/>
</dbReference>
<dbReference type="Proteomes" id="UP000215145">
    <property type="component" value="Unassembled WGS sequence"/>
</dbReference>
<protein>
    <recommendedName>
        <fullName evidence="2">VanZ-like domain-containing protein</fullName>
    </recommendedName>
</protein>
<accession>A0A229P1F4</accession>
<evidence type="ECO:0000313" key="3">
    <source>
        <dbReference type="EMBL" id="OXM15774.1"/>
    </source>
</evidence>
<name>A0A229P1F4_9BACL</name>
<evidence type="ECO:0000256" key="1">
    <source>
        <dbReference type="SAM" id="Phobius"/>
    </source>
</evidence>
<feature type="transmembrane region" description="Helical" evidence="1">
    <location>
        <begin position="62"/>
        <end position="83"/>
    </location>
</feature>
<dbReference type="Pfam" id="PF04892">
    <property type="entry name" value="VanZ"/>
    <property type="match status" value="1"/>
</dbReference>
<keyword evidence="1" id="KW-0472">Membrane</keyword>